<name>A0AAV5J5X8_9ROSI</name>
<dbReference type="GO" id="GO:0016192">
    <property type="term" value="P:vesicle-mediated transport"/>
    <property type="evidence" value="ECO:0007669"/>
    <property type="project" value="InterPro"/>
</dbReference>
<accession>A0AAV5J5X8</accession>
<evidence type="ECO:0000313" key="3">
    <source>
        <dbReference type="Proteomes" id="UP001054252"/>
    </source>
</evidence>
<dbReference type="SUPFAM" id="SSF56815">
    <property type="entry name" value="Sec1/munc18-like (SM) proteins"/>
    <property type="match status" value="1"/>
</dbReference>
<dbReference type="InterPro" id="IPR027482">
    <property type="entry name" value="Sec1-like_dom2"/>
</dbReference>
<dbReference type="Proteomes" id="UP001054252">
    <property type="component" value="Unassembled WGS sequence"/>
</dbReference>
<sequence length="155" mass="17898">MVLVAAVRDYINRMLQDISGMKVLILDSQTEFYADFIAINALHFTLNMSSNHQYMLPAVVDPSSLQHYCDRVVDVMAAVFLALKQKPLIRYSGTSDITKGIAHETYKLWSFDFRRMEMSPLLLIVDRRDDPVTPLLNQWTYQAMVHELLDIQDLT</sequence>
<dbReference type="InterPro" id="IPR036045">
    <property type="entry name" value="Sec1-like_sf"/>
</dbReference>
<keyword evidence="3" id="KW-1185">Reference proteome</keyword>
<gene>
    <name evidence="2" type="ORF">SLEP1_g17411</name>
</gene>
<evidence type="ECO:0000313" key="2">
    <source>
        <dbReference type="EMBL" id="GKV05393.1"/>
    </source>
</evidence>
<dbReference type="InterPro" id="IPR001619">
    <property type="entry name" value="Sec1-like"/>
</dbReference>
<protein>
    <submittedName>
        <fullName evidence="2">Uncharacterized protein</fullName>
    </submittedName>
</protein>
<reference evidence="2 3" key="1">
    <citation type="journal article" date="2021" name="Commun. Biol.">
        <title>The genome of Shorea leprosula (Dipterocarpaceae) highlights the ecological relevance of drought in aseasonal tropical rainforests.</title>
        <authorList>
            <person name="Ng K.K.S."/>
            <person name="Kobayashi M.J."/>
            <person name="Fawcett J.A."/>
            <person name="Hatakeyama M."/>
            <person name="Paape T."/>
            <person name="Ng C.H."/>
            <person name="Ang C.C."/>
            <person name="Tnah L.H."/>
            <person name="Lee C.T."/>
            <person name="Nishiyama T."/>
            <person name="Sese J."/>
            <person name="O'Brien M.J."/>
            <person name="Copetti D."/>
            <person name="Mohd Noor M.I."/>
            <person name="Ong R.C."/>
            <person name="Putra M."/>
            <person name="Sireger I.Z."/>
            <person name="Indrioko S."/>
            <person name="Kosugi Y."/>
            <person name="Izuno A."/>
            <person name="Isagi Y."/>
            <person name="Lee S.L."/>
            <person name="Shimizu K.K."/>
        </authorList>
    </citation>
    <scope>NUCLEOTIDE SEQUENCE [LARGE SCALE GENOMIC DNA]</scope>
    <source>
        <strain evidence="2">214</strain>
    </source>
</reference>
<organism evidence="2 3">
    <name type="scientific">Rubroshorea leprosula</name>
    <dbReference type="NCBI Taxonomy" id="152421"/>
    <lineage>
        <taxon>Eukaryota</taxon>
        <taxon>Viridiplantae</taxon>
        <taxon>Streptophyta</taxon>
        <taxon>Embryophyta</taxon>
        <taxon>Tracheophyta</taxon>
        <taxon>Spermatophyta</taxon>
        <taxon>Magnoliopsida</taxon>
        <taxon>eudicotyledons</taxon>
        <taxon>Gunneridae</taxon>
        <taxon>Pentapetalae</taxon>
        <taxon>rosids</taxon>
        <taxon>malvids</taxon>
        <taxon>Malvales</taxon>
        <taxon>Dipterocarpaceae</taxon>
        <taxon>Rubroshorea</taxon>
    </lineage>
</organism>
<dbReference type="Gene3D" id="3.40.50.1910">
    <property type="match status" value="1"/>
</dbReference>
<dbReference type="Pfam" id="PF00995">
    <property type="entry name" value="Sec1"/>
    <property type="match status" value="1"/>
</dbReference>
<comment type="caution">
    <text evidence="2">The sequence shown here is derived from an EMBL/GenBank/DDBJ whole genome shotgun (WGS) entry which is preliminary data.</text>
</comment>
<comment type="similarity">
    <text evidence="1">Belongs to the STXBP/unc-18/SEC1 family.</text>
</comment>
<dbReference type="AlphaFoldDB" id="A0AAV5J5X8"/>
<proteinExistence type="inferred from homology"/>
<dbReference type="PANTHER" id="PTHR11679">
    <property type="entry name" value="VESICLE PROTEIN SORTING-ASSOCIATED"/>
    <property type="match status" value="1"/>
</dbReference>
<evidence type="ECO:0000256" key="1">
    <source>
        <dbReference type="ARBA" id="ARBA00009884"/>
    </source>
</evidence>
<dbReference type="EMBL" id="BPVZ01000023">
    <property type="protein sequence ID" value="GKV05393.1"/>
    <property type="molecule type" value="Genomic_DNA"/>
</dbReference>